<organism evidence="1 2">
    <name type="scientific">Lactuca virosa</name>
    <dbReference type="NCBI Taxonomy" id="75947"/>
    <lineage>
        <taxon>Eukaryota</taxon>
        <taxon>Viridiplantae</taxon>
        <taxon>Streptophyta</taxon>
        <taxon>Embryophyta</taxon>
        <taxon>Tracheophyta</taxon>
        <taxon>Spermatophyta</taxon>
        <taxon>Magnoliopsida</taxon>
        <taxon>eudicotyledons</taxon>
        <taxon>Gunneridae</taxon>
        <taxon>Pentapetalae</taxon>
        <taxon>asterids</taxon>
        <taxon>campanulids</taxon>
        <taxon>Asterales</taxon>
        <taxon>Asteraceae</taxon>
        <taxon>Cichorioideae</taxon>
        <taxon>Cichorieae</taxon>
        <taxon>Lactucinae</taxon>
        <taxon>Lactuca</taxon>
    </lineage>
</organism>
<accession>A0AAU9LL52</accession>
<dbReference type="EMBL" id="CAKMRJ010000001">
    <property type="protein sequence ID" value="CAH1415210.1"/>
    <property type="molecule type" value="Genomic_DNA"/>
</dbReference>
<comment type="caution">
    <text evidence="1">The sequence shown here is derived from an EMBL/GenBank/DDBJ whole genome shotgun (WGS) entry which is preliminary data.</text>
</comment>
<reference evidence="1 2" key="1">
    <citation type="submission" date="2022-01" db="EMBL/GenBank/DDBJ databases">
        <authorList>
            <person name="Xiong W."/>
            <person name="Schranz E."/>
        </authorList>
    </citation>
    <scope>NUCLEOTIDE SEQUENCE [LARGE SCALE GENOMIC DNA]</scope>
</reference>
<proteinExistence type="predicted"/>
<sequence length="79" mass="9009">MAGETSAELPEALWKESLKQTTKSKGVAQMLGTQNKFSMMKKRYIGDGFSVPSCLPYNWKKKLTGLIQWFTRIHGDRNL</sequence>
<evidence type="ECO:0000313" key="1">
    <source>
        <dbReference type="EMBL" id="CAH1415210.1"/>
    </source>
</evidence>
<protein>
    <submittedName>
        <fullName evidence="1">Uncharacterized protein</fullName>
    </submittedName>
</protein>
<gene>
    <name evidence="1" type="ORF">LVIROSA_LOCUS3071</name>
</gene>
<keyword evidence="2" id="KW-1185">Reference proteome</keyword>
<evidence type="ECO:0000313" key="2">
    <source>
        <dbReference type="Proteomes" id="UP001157418"/>
    </source>
</evidence>
<dbReference type="AlphaFoldDB" id="A0AAU9LL52"/>
<dbReference type="Proteomes" id="UP001157418">
    <property type="component" value="Unassembled WGS sequence"/>
</dbReference>
<name>A0AAU9LL52_9ASTR</name>